<accession>A0A0A9D533</accession>
<evidence type="ECO:0000313" key="1">
    <source>
        <dbReference type="EMBL" id="JAD81803.1"/>
    </source>
</evidence>
<organism evidence="1">
    <name type="scientific">Arundo donax</name>
    <name type="common">Giant reed</name>
    <name type="synonym">Donax arundinaceus</name>
    <dbReference type="NCBI Taxonomy" id="35708"/>
    <lineage>
        <taxon>Eukaryota</taxon>
        <taxon>Viridiplantae</taxon>
        <taxon>Streptophyta</taxon>
        <taxon>Embryophyta</taxon>
        <taxon>Tracheophyta</taxon>
        <taxon>Spermatophyta</taxon>
        <taxon>Magnoliopsida</taxon>
        <taxon>Liliopsida</taxon>
        <taxon>Poales</taxon>
        <taxon>Poaceae</taxon>
        <taxon>PACMAD clade</taxon>
        <taxon>Arundinoideae</taxon>
        <taxon>Arundineae</taxon>
        <taxon>Arundo</taxon>
    </lineage>
</organism>
<sequence>MKAKFTRMMSKRVIAHIIISYIGREEGGVRYDCISSNTLSSLKGMFSTGMDKIMHSDVIDITGRFLYAKQIFLS</sequence>
<proteinExistence type="predicted"/>
<reference evidence="1" key="2">
    <citation type="journal article" date="2015" name="Data Brief">
        <title>Shoot transcriptome of the giant reed, Arundo donax.</title>
        <authorList>
            <person name="Barrero R.A."/>
            <person name="Guerrero F.D."/>
            <person name="Moolhuijzen P."/>
            <person name="Goolsby J.A."/>
            <person name="Tidwell J."/>
            <person name="Bellgard S.E."/>
            <person name="Bellgard M.I."/>
        </authorList>
    </citation>
    <scope>NUCLEOTIDE SEQUENCE</scope>
    <source>
        <tissue evidence="1">Shoot tissue taken approximately 20 cm above the soil surface</tissue>
    </source>
</reference>
<protein>
    <submittedName>
        <fullName evidence="1">Uncharacterized protein</fullName>
    </submittedName>
</protein>
<name>A0A0A9D533_ARUDO</name>
<dbReference type="EMBL" id="GBRH01216092">
    <property type="protein sequence ID" value="JAD81803.1"/>
    <property type="molecule type" value="Transcribed_RNA"/>
</dbReference>
<reference evidence="1" key="1">
    <citation type="submission" date="2014-09" db="EMBL/GenBank/DDBJ databases">
        <authorList>
            <person name="Magalhaes I.L.F."/>
            <person name="Oliveira U."/>
            <person name="Santos F.R."/>
            <person name="Vidigal T.H.D.A."/>
            <person name="Brescovit A.D."/>
            <person name="Santos A.J."/>
        </authorList>
    </citation>
    <scope>NUCLEOTIDE SEQUENCE</scope>
    <source>
        <tissue evidence="1">Shoot tissue taken approximately 20 cm above the soil surface</tissue>
    </source>
</reference>
<dbReference type="AlphaFoldDB" id="A0A0A9D533"/>